<name>A0ABW1KXC1_9PROT</name>
<organism evidence="11 12">
    <name type="scientific">Hyphococcus aureus</name>
    <dbReference type="NCBI Taxonomy" id="2666033"/>
    <lineage>
        <taxon>Bacteria</taxon>
        <taxon>Pseudomonadati</taxon>
        <taxon>Pseudomonadota</taxon>
        <taxon>Alphaproteobacteria</taxon>
        <taxon>Parvularculales</taxon>
        <taxon>Parvularculaceae</taxon>
        <taxon>Hyphococcus</taxon>
    </lineage>
</organism>
<dbReference type="Pfam" id="PF13442">
    <property type="entry name" value="Cytochrome_CBB3"/>
    <property type="match status" value="1"/>
</dbReference>
<evidence type="ECO:0000256" key="2">
    <source>
        <dbReference type="ARBA" id="ARBA00022448"/>
    </source>
</evidence>
<proteinExistence type="predicted"/>
<evidence type="ECO:0000256" key="5">
    <source>
        <dbReference type="ARBA" id="ARBA00022723"/>
    </source>
</evidence>
<dbReference type="RefSeq" id="WP_379878750.1">
    <property type="nucleotide sequence ID" value="NZ_JBHPON010000001.1"/>
</dbReference>
<evidence type="ECO:0000256" key="8">
    <source>
        <dbReference type="PROSITE-ProRule" id="PRU00433"/>
    </source>
</evidence>
<dbReference type="PRINTS" id="PR00605">
    <property type="entry name" value="CYTCHROMECIC"/>
</dbReference>
<keyword evidence="3 8" id="KW-0349">Heme</keyword>
<feature type="chain" id="PRO_5045771447" evidence="9">
    <location>
        <begin position="25"/>
        <end position="114"/>
    </location>
</feature>
<evidence type="ECO:0000259" key="10">
    <source>
        <dbReference type="PROSITE" id="PS51007"/>
    </source>
</evidence>
<evidence type="ECO:0000256" key="1">
    <source>
        <dbReference type="ARBA" id="ARBA00001926"/>
    </source>
</evidence>
<evidence type="ECO:0000256" key="7">
    <source>
        <dbReference type="ARBA" id="ARBA00023004"/>
    </source>
</evidence>
<dbReference type="Gene3D" id="1.10.760.10">
    <property type="entry name" value="Cytochrome c-like domain"/>
    <property type="match status" value="1"/>
</dbReference>
<dbReference type="InterPro" id="IPR009056">
    <property type="entry name" value="Cyt_c-like_dom"/>
</dbReference>
<evidence type="ECO:0000313" key="11">
    <source>
        <dbReference type="EMBL" id="MFC6035726.1"/>
    </source>
</evidence>
<comment type="cofactor">
    <cofactor evidence="1">
        <name>heme c</name>
        <dbReference type="ChEBI" id="CHEBI:61717"/>
    </cofactor>
</comment>
<feature type="signal peptide" evidence="9">
    <location>
        <begin position="1"/>
        <end position="24"/>
    </location>
</feature>
<evidence type="ECO:0000256" key="4">
    <source>
        <dbReference type="ARBA" id="ARBA00022660"/>
    </source>
</evidence>
<gene>
    <name evidence="11" type="ORF">ACFMB1_09245</name>
</gene>
<evidence type="ECO:0000313" key="12">
    <source>
        <dbReference type="Proteomes" id="UP001596116"/>
    </source>
</evidence>
<dbReference type="PROSITE" id="PS51007">
    <property type="entry name" value="CYTC"/>
    <property type="match status" value="1"/>
</dbReference>
<keyword evidence="6" id="KW-0249">Electron transport</keyword>
<keyword evidence="9" id="KW-0732">Signal</keyword>
<reference evidence="11 12" key="1">
    <citation type="submission" date="2024-09" db="EMBL/GenBank/DDBJ databases">
        <authorList>
            <person name="Zhang Z.-H."/>
        </authorList>
    </citation>
    <scope>NUCLEOTIDE SEQUENCE [LARGE SCALE GENOMIC DNA]</scope>
    <source>
        <strain evidence="11 12">HHTR114</strain>
    </source>
</reference>
<evidence type="ECO:0000256" key="9">
    <source>
        <dbReference type="SAM" id="SignalP"/>
    </source>
</evidence>
<protein>
    <submittedName>
        <fullName evidence="11">C-type cytochrome</fullName>
    </submittedName>
</protein>
<sequence length="114" mass="11689">MTATSVFVKSRFAAPALTVLSALAAGFVVTQAKAGDPDLGRDLFEAWSCSGCHTLADAGSEASIGPSLDGNPNLTLGYVISRITNGGGAMPPFDGQLTEDEIAVLAEYIIQVAE</sequence>
<keyword evidence="7 8" id="KW-0408">Iron</keyword>
<keyword evidence="12" id="KW-1185">Reference proteome</keyword>
<evidence type="ECO:0000256" key="3">
    <source>
        <dbReference type="ARBA" id="ARBA00022617"/>
    </source>
</evidence>
<dbReference type="EMBL" id="JBHPON010000001">
    <property type="protein sequence ID" value="MFC6035726.1"/>
    <property type="molecule type" value="Genomic_DNA"/>
</dbReference>
<accession>A0ABW1KXC1</accession>
<feature type="domain" description="Cytochrome c" evidence="10">
    <location>
        <begin position="35"/>
        <end position="113"/>
    </location>
</feature>
<keyword evidence="2" id="KW-0813">Transport</keyword>
<dbReference type="InterPro" id="IPR008168">
    <property type="entry name" value="Cyt_C_IC"/>
</dbReference>
<dbReference type="InterPro" id="IPR036909">
    <property type="entry name" value="Cyt_c-like_dom_sf"/>
</dbReference>
<comment type="caution">
    <text evidence="11">The sequence shown here is derived from an EMBL/GenBank/DDBJ whole genome shotgun (WGS) entry which is preliminary data.</text>
</comment>
<keyword evidence="5 8" id="KW-0479">Metal-binding</keyword>
<keyword evidence="4" id="KW-0679">Respiratory chain</keyword>
<dbReference type="SUPFAM" id="SSF46626">
    <property type="entry name" value="Cytochrome c"/>
    <property type="match status" value="1"/>
</dbReference>
<evidence type="ECO:0000256" key="6">
    <source>
        <dbReference type="ARBA" id="ARBA00022982"/>
    </source>
</evidence>
<dbReference type="Proteomes" id="UP001596116">
    <property type="component" value="Unassembled WGS sequence"/>
</dbReference>